<gene>
    <name evidence="1" type="ORF">ODALV1_LOCUS1377</name>
</gene>
<comment type="caution">
    <text evidence="1">The sequence shown here is derived from an EMBL/GenBank/DDBJ whole genome shotgun (WGS) entry which is preliminary data.</text>
</comment>
<protein>
    <submittedName>
        <fullName evidence="1">Uncharacterized protein</fullName>
    </submittedName>
</protein>
<name>A0ABP1PSJ8_9HEXA</name>
<keyword evidence="2" id="KW-1185">Reference proteome</keyword>
<evidence type="ECO:0000313" key="2">
    <source>
        <dbReference type="Proteomes" id="UP001642540"/>
    </source>
</evidence>
<sequence length="83" mass="9494">MSNPSKELLKMILNFSQYSACLMATKSVDLTDTSLLVTQLERLSSFKTQELLKLNRNFLDLKAYRMRSHSSLIHDKDVNGVNT</sequence>
<dbReference type="EMBL" id="CAXLJM020000004">
    <property type="protein sequence ID" value="CAL8070704.1"/>
    <property type="molecule type" value="Genomic_DNA"/>
</dbReference>
<dbReference type="Proteomes" id="UP001642540">
    <property type="component" value="Unassembled WGS sequence"/>
</dbReference>
<accession>A0ABP1PSJ8</accession>
<reference evidence="1 2" key="1">
    <citation type="submission" date="2024-08" db="EMBL/GenBank/DDBJ databases">
        <authorList>
            <person name="Cucini C."/>
            <person name="Frati F."/>
        </authorList>
    </citation>
    <scope>NUCLEOTIDE SEQUENCE [LARGE SCALE GENOMIC DNA]</scope>
</reference>
<organism evidence="1 2">
    <name type="scientific">Orchesella dallaii</name>
    <dbReference type="NCBI Taxonomy" id="48710"/>
    <lineage>
        <taxon>Eukaryota</taxon>
        <taxon>Metazoa</taxon>
        <taxon>Ecdysozoa</taxon>
        <taxon>Arthropoda</taxon>
        <taxon>Hexapoda</taxon>
        <taxon>Collembola</taxon>
        <taxon>Entomobryomorpha</taxon>
        <taxon>Entomobryoidea</taxon>
        <taxon>Orchesellidae</taxon>
        <taxon>Orchesellinae</taxon>
        <taxon>Orchesella</taxon>
    </lineage>
</organism>
<proteinExistence type="predicted"/>
<evidence type="ECO:0000313" key="1">
    <source>
        <dbReference type="EMBL" id="CAL8070704.1"/>
    </source>
</evidence>